<dbReference type="EMBL" id="JBFOLJ010000001">
    <property type="protein sequence ID" value="KAL2557067.1"/>
    <property type="molecule type" value="Genomic_DNA"/>
</dbReference>
<reference evidence="6" key="1">
    <citation type="submission" date="2024-07" db="EMBL/GenBank/DDBJ databases">
        <title>Two chromosome-level genome assemblies of Korean endemic species Abeliophyllum distichum and Forsythia ovata (Oleaceae).</title>
        <authorList>
            <person name="Jang H."/>
        </authorList>
    </citation>
    <scope>NUCLEOTIDE SEQUENCE [LARGE SCALE GENOMIC DNA]</scope>
</reference>
<proteinExistence type="predicted"/>
<protein>
    <submittedName>
        <fullName evidence="5">Methyl-CpG-binding domain-containing protein 2</fullName>
    </submittedName>
</protein>
<gene>
    <name evidence="5" type="ORF">Fot_01806</name>
</gene>
<dbReference type="PROSITE" id="PS51050">
    <property type="entry name" value="ZF_CW"/>
    <property type="match status" value="1"/>
</dbReference>
<dbReference type="AlphaFoldDB" id="A0ABD1X519"/>
<accession>A0ABD1X519</accession>
<keyword evidence="1" id="KW-0479">Metal-binding</keyword>
<evidence type="ECO:0000313" key="5">
    <source>
        <dbReference type="EMBL" id="KAL2557067.1"/>
    </source>
</evidence>
<dbReference type="Proteomes" id="UP001604277">
    <property type="component" value="Unassembled WGS sequence"/>
</dbReference>
<evidence type="ECO:0000259" key="4">
    <source>
        <dbReference type="PROSITE" id="PS51050"/>
    </source>
</evidence>
<dbReference type="GO" id="GO:0008270">
    <property type="term" value="F:zinc ion binding"/>
    <property type="evidence" value="ECO:0007669"/>
    <property type="project" value="UniProtKB-KW"/>
</dbReference>
<evidence type="ECO:0000256" key="2">
    <source>
        <dbReference type="ARBA" id="ARBA00022771"/>
    </source>
</evidence>
<sequence>MVGRATYKGTNVKTFSIEILPFCYKNGRSLSNVSTRTEVVFATSSKKTSKRVWDSIAAYAFQCANYFKWRFILAKEKYEDIRETIVEQPFLCEMACEWRPEITCDDEPDLVKDGSWHWAIHKPSIPQPPPGSLILGIRAEGDTKYVDVYYAVHQVSYCNQRWKLTVT</sequence>
<keyword evidence="3" id="KW-0862">Zinc</keyword>
<organism evidence="5 6">
    <name type="scientific">Forsythia ovata</name>
    <dbReference type="NCBI Taxonomy" id="205694"/>
    <lineage>
        <taxon>Eukaryota</taxon>
        <taxon>Viridiplantae</taxon>
        <taxon>Streptophyta</taxon>
        <taxon>Embryophyta</taxon>
        <taxon>Tracheophyta</taxon>
        <taxon>Spermatophyta</taxon>
        <taxon>Magnoliopsida</taxon>
        <taxon>eudicotyledons</taxon>
        <taxon>Gunneridae</taxon>
        <taxon>Pentapetalae</taxon>
        <taxon>asterids</taxon>
        <taxon>lamiids</taxon>
        <taxon>Lamiales</taxon>
        <taxon>Oleaceae</taxon>
        <taxon>Forsythieae</taxon>
        <taxon>Forsythia</taxon>
    </lineage>
</organism>
<evidence type="ECO:0000256" key="1">
    <source>
        <dbReference type="ARBA" id="ARBA00022723"/>
    </source>
</evidence>
<comment type="caution">
    <text evidence="5">The sequence shown here is derived from an EMBL/GenBank/DDBJ whole genome shotgun (WGS) entry which is preliminary data.</text>
</comment>
<evidence type="ECO:0000313" key="6">
    <source>
        <dbReference type="Proteomes" id="UP001604277"/>
    </source>
</evidence>
<keyword evidence="6" id="KW-1185">Reference proteome</keyword>
<keyword evidence="2" id="KW-0863">Zinc-finger</keyword>
<dbReference type="PANTHER" id="PTHR12396:SF0">
    <property type="entry name" value="METHYL-CPG BINDING DOMAIN PROTEIN-LIKE, ISOFORM C"/>
    <property type="match status" value="1"/>
</dbReference>
<feature type="domain" description="CW-type" evidence="4">
    <location>
        <begin position="47"/>
        <end position="112"/>
    </location>
</feature>
<dbReference type="GO" id="GO:0005634">
    <property type="term" value="C:nucleus"/>
    <property type="evidence" value="ECO:0007669"/>
    <property type="project" value="UniProtKB-ARBA"/>
</dbReference>
<name>A0ABD1X519_9LAMI</name>
<evidence type="ECO:0000256" key="3">
    <source>
        <dbReference type="ARBA" id="ARBA00022833"/>
    </source>
</evidence>
<dbReference type="InterPro" id="IPR011124">
    <property type="entry name" value="Znf_CW"/>
</dbReference>
<dbReference type="PANTHER" id="PTHR12396">
    <property type="entry name" value="METHYL-CPG BINDING PROTEIN, MBD"/>
    <property type="match status" value="1"/>
</dbReference>